<dbReference type="InterPro" id="IPR013762">
    <property type="entry name" value="Integrase-like_cat_sf"/>
</dbReference>
<keyword evidence="3" id="KW-0233">DNA recombination</keyword>
<keyword evidence="2" id="KW-0229">DNA integration</keyword>
<evidence type="ECO:0000313" key="5">
    <source>
        <dbReference type="EMBL" id="RMR22838.1"/>
    </source>
</evidence>
<dbReference type="GO" id="GO:0006310">
    <property type="term" value="P:DNA recombination"/>
    <property type="evidence" value="ECO:0007669"/>
    <property type="project" value="UniProtKB-KW"/>
</dbReference>
<dbReference type="RefSeq" id="WP_038820038.1">
    <property type="nucleotide sequence ID" value="NZ_RBRS01000086.1"/>
</dbReference>
<comment type="caution">
    <text evidence="5">The sequence shown here is derived from an EMBL/GenBank/DDBJ whole genome shotgun (WGS) entry which is preliminary data.</text>
</comment>
<evidence type="ECO:0000256" key="2">
    <source>
        <dbReference type="ARBA" id="ARBA00022908"/>
    </source>
</evidence>
<dbReference type="Pfam" id="PF00589">
    <property type="entry name" value="Phage_integrase"/>
    <property type="match status" value="1"/>
</dbReference>
<organism evidence="5 6">
    <name type="scientific">Pseudomonas amygdali pv. ulmi</name>
    <dbReference type="NCBI Taxonomy" id="251720"/>
    <lineage>
        <taxon>Bacteria</taxon>
        <taxon>Pseudomonadati</taxon>
        <taxon>Pseudomonadota</taxon>
        <taxon>Gammaproteobacteria</taxon>
        <taxon>Pseudomonadales</taxon>
        <taxon>Pseudomonadaceae</taxon>
        <taxon>Pseudomonas</taxon>
        <taxon>Pseudomonas amygdali</taxon>
    </lineage>
</organism>
<dbReference type="GO" id="GO:0015074">
    <property type="term" value="P:DNA integration"/>
    <property type="evidence" value="ECO:0007669"/>
    <property type="project" value="UniProtKB-KW"/>
</dbReference>
<dbReference type="GO" id="GO:0003677">
    <property type="term" value="F:DNA binding"/>
    <property type="evidence" value="ECO:0007669"/>
    <property type="project" value="InterPro"/>
</dbReference>
<accession>A0A3M4T6P3</accession>
<evidence type="ECO:0000313" key="6">
    <source>
        <dbReference type="Proteomes" id="UP000271097"/>
    </source>
</evidence>
<evidence type="ECO:0000259" key="4">
    <source>
        <dbReference type="PROSITE" id="PS51898"/>
    </source>
</evidence>
<dbReference type="Gene3D" id="1.10.443.10">
    <property type="entry name" value="Intergrase catalytic core"/>
    <property type="match status" value="1"/>
</dbReference>
<dbReference type="EMBL" id="RBRS01000086">
    <property type="protein sequence ID" value="RMR22838.1"/>
    <property type="molecule type" value="Genomic_DNA"/>
</dbReference>
<evidence type="ECO:0000256" key="1">
    <source>
        <dbReference type="ARBA" id="ARBA00022829"/>
    </source>
</evidence>
<proteinExistence type="predicted"/>
<evidence type="ECO:0000256" key="3">
    <source>
        <dbReference type="ARBA" id="ARBA00023172"/>
    </source>
</evidence>
<protein>
    <submittedName>
        <fullName evidence="5">Putative site specific recombinase</fullName>
    </submittedName>
</protein>
<dbReference type="Proteomes" id="UP000271097">
    <property type="component" value="Unassembled WGS sequence"/>
</dbReference>
<dbReference type="InterPro" id="IPR011010">
    <property type="entry name" value="DNA_brk_join_enz"/>
</dbReference>
<reference evidence="5 6" key="1">
    <citation type="submission" date="2018-08" db="EMBL/GenBank/DDBJ databases">
        <title>Recombination of ecologically and evolutionarily significant loci maintains genetic cohesion in the Pseudomonas syringae species complex.</title>
        <authorList>
            <person name="Dillon M."/>
            <person name="Thakur S."/>
            <person name="Almeida R.N.D."/>
            <person name="Weir B.S."/>
            <person name="Guttman D.S."/>
        </authorList>
    </citation>
    <scope>NUCLEOTIDE SEQUENCE [LARGE SCALE GENOMIC DNA]</scope>
    <source>
        <strain evidence="5 6">ICMP 5931</strain>
    </source>
</reference>
<dbReference type="AlphaFoldDB" id="A0A3M4T6P3"/>
<gene>
    <name evidence="5" type="ORF">ALP90_00290</name>
</gene>
<dbReference type="GO" id="GO:0007059">
    <property type="term" value="P:chromosome segregation"/>
    <property type="evidence" value="ECO:0007669"/>
    <property type="project" value="UniProtKB-KW"/>
</dbReference>
<feature type="domain" description="Tyr recombinase" evidence="4">
    <location>
        <begin position="177"/>
        <end position="405"/>
    </location>
</feature>
<dbReference type="SUPFAM" id="SSF56349">
    <property type="entry name" value="DNA breaking-rejoining enzymes"/>
    <property type="match status" value="1"/>
</dbReference>
<dbReference type="InterPro" id="IPR050090">
    <property type="entry name" value="Tyrosine_recombinase_XerCD"/>
</dbReference>
<sequence>MPPIFGVRTVVLSDGERYSLVVDKRSGLPLYSPNLFLTCRVRNTSQSHASIAANAGCLVVLLRFCVESDIDLADRFARCIYLSRHEIDSLRDFCTFNFSKWAGYEEIPIYPLKQLNREKRRVAKTTIYRRLTVIASFLKWYAMQLIPMHQREQDDIKEMVSALLHSRPIPKSRNSGLVDRALSAEQVACLLDVIEPDSLNNPFSLSVRRRNRLMVLLEYELGIRGGELLNIRIEDFDFSNNTLLIVRRADQYDDTRVRQPLVKTQDRQLIVSDWMISEIHNYLITDRNRVPNSKKCAYLFITYKYGPTQGKAFSVTAYTKMWHTIQQHRPLLKDVTAHRLRHTWNYRFSKLMDSEHFDLTESEQEAIRSVLMGWKQGSGTARLYNKRFVEKVAFEAGLKLQKIAMRGVNL</sequence>
<dbReference type="PANTHER" id="PTHR30349">
    <property type="entry name" value="PHAGE INTEGRASE-RELATED"/>
    <property type="match status" value="1"/>
</dbReference>
<dbReference type="PROSITE" id="PS51898">
    <property type="entry name" value="TYR_RECOMBINASE"/>
    <property type="match status" value="1"/>
</dbReference>
<dbReference type="InterPro" id="IPR002104">
    <property type="entry name" value="Integrase_catalytic"/>
</dbReference>
<keyword evidence="1" id="KW-0159">Chromosome partition</keyword>
<name>A0A3M4T6P3_PSEA0</name>
<dbReference type="PANTHER" id="PTHR30349:SF81">
    <property type="entry name" value="TYROSINE RECOMBINASE XERC"/>
    <property type="match status" value="1"/>
</dbReference>